<protein>
    <submittedName>
        <fullName evidence="13">Ig-like domain-containing protein</fullName>
    </submittedName>
</protein>
<dbReference type="InterPro" id="IPR013098">
    <property type="entry name" value="Ig_I-set"/>
</dbReference>
<evidence type="ECO:0000256" key="1">
    <source>
        <dbReference type="ARBA" id="ARBA00004167"/>
    </source>
</evidence>
<keyword evidence="3" id="KW-0732">Signal</keyword>
<dbReference type="GO" id="GO:0045214">
    <property type="term" value="P:sarcomere organization"/>
    <property type="evidence" value="ECO:0007669"/>
    <property type="project" value="TreeGrafter"/>
</dbReference>
<dbReference type="GO" id="GO:0007399">
    <property type="term" value="P:nervous system development"/>
    <property type="evidence" value="ECO:0007669"/>
    <property type="project" value="UniProtKB-ARBA"/>
</dbReference>
<dbReference type="InterPro" id="IPR050964">
    <property type="entry name" value="Striated_Muscle_Regulatory"/>
</dbReference>
<evidence type="ECO:0000313" key="11">
    <source>
        <dbReference type="EMBL" id="VDD93692.1"/>
    </source>
</evidence>
<dbReference type="InterPro" id="IPR013106">
    <property type="entry name" value="Ig_V-set"/>
</dbReference>
<feature type="domain" description="Ig-like" evidence="9">
    <location>
        <begin position="13"/>
        <end position="104"/>
    </location>
</feature>
<evidence type="ECO:0000259" key="10">
    <source>
        <dbReference type="PROSITE" id="PS50853"/>
    </source>
</evidence>
<dbReference type="FunFam" id="2.60.40.10:FF:000008">
    <property type="entry name" value="roundabout homolog 2 isoform X2"/>
    <property type="match status" value="1"/>
</dbReference>
<dbReference type="STRING" id="51028.A0A0N4VE99"/>
<evidence type="ECO:0000256" key="5">
    <source>
        <dbReference type="ARBA" id="ARBA00022989"/>
    </source>
</evidence>
<dbReference type="SUPFAM" id="SSF49265">
    <property type="entry name" value="Fibronectin type III"/>
    <property type="match status" value="1"/>
</dbReference>
<dbReference type="EMBL" id="UXUI01009428">
    <property type="protein sequence ID" value="VDD93692.1"/>
    <property type="molecule type" value="Genomic_DNA"/>
</dbReference>
<dbReference type="PANTHER" id="PTHR13817:SF172">
    <property type="entry name" value="IG-LIKE DOMAIN-CONTAINING PROTEIN"/>
    <property type="match status" value="1"/>
</dbReference>
<dbReference type="PANTHER" id="PTHR13817">
    <property type="entry name" value="TITIN"/>
    <property type="match status" value="1"/>
</dbReference>
<keyword evidence="5" id="KW-1133">Transmembrane helix</keyword>
<sequence>MKISFVALLRNPPPIIIYGHANQTFTVGSSAFLPCQAKGNTTPHIDWFKDGQMIQLDDPEVKSRFNQSATGSLRLSELRRSDTGIYTCRAKNADGETTWTASLVVEDHKNAAVTFSRMSDTVTFPSAPGKPVIGNVSEDMVCLEWLPPEQRGASLITGYMMQYFSPEQGQA</sequence>
<dbReference type="InterPro" id="IPR036179">
    <property type="entry name" value="Ig-like_dom_sf"/>
</dbReference>
<keyword evidence="4" id="KW-0677">Repeat</keyword>
<evidence type="ECO:0000259" key="9">
    <source>
        <dbReference type="PROSITE" id="PS50835"/>
    </source>
</evidence>
<dbReference type="GO" id="GO:0031430">
    <property type="term" value="C:M band"/>
    <property type="evidence" value="ECO:0007669"/>
    <property type="project" value="TreeGrafter"/>
</dbReference>
<reference evidence="11 12" key="2">
    <citation type="submission" date="2018-10" db="EMBL/GenBank/DDBJ databases">
        <authorList>
            <consortium name="Pathogen Informatics"/>
        </authorList>
    </citation>
    <scope>NUCLEOTIDE SEQUENCE [LARGE SCALE GENOMIC DNA]</scope>
</reference>
<dbReference type="InterPro" id="IPR003961">
    <property type="entry name" value="FN3_dom"/>
</dbReference>
<dbReference type="PROSITE" id="PS50835">
    <property type="entry name" value="IG_LIKE"/>
    <property type="match status" value="1"/>
</dbReference>
<dbReference type="WBParaSite" id="EVEC_0000900201-mRNA-1">
    <property type="protein sequence ID" value="EVEC_0000900201-mRNA-1"/>
    <property type="gene ID" value="EVEC_0000900201"/>
</dbReference>
<dbReference type="InterPro" id="IPR003599">
    <property type="entry name" value="Ig_sub"/>
</dbReference>
<dbReference type="Proteomes" id="UP000274131">
    <property type="component" value="Unassembled WGS sequence"/>
</dbReference>
<dbReference type="InterPro" id="IPR013783">
    <property type="entry name" value="Ig-like_fold"/>
</dbReference>
<keyword evidence="7" id="KW-1015">Disulfide bond</keyword>
<dbReference type="CDD" id="cd00063">
    <property type="entry name" value="FN3"/>
    <property type="match status" value="1"/>
</dbReference>
<dbReference type="InterPro" id="IPR036116">
    <property type="entry name" value="FN3_sf"/>
</dbReference>
<name>A0A0N4VE99_ENTVE</name>
<evidence type="ECO:0000256" key="3">
    <source>
        <dbReference type="ARBA" id="ARBA00022729"/>
    </source>
</evidence>
<dbReference type="InterPro" id="IPR003598">
    <property type="entry name" value="Ig_sub2"/>
</dbReference>
<comment type="subcellular location">
    <subcellularLocation>
        <location evidence="1">Membrane</location>
        <topology evidence="1">Single-pass membrane protein</topology>
    </subcellularLocation>
</comment>
<reference evidence="13" key="1">
    <citation type="submission" date="2017-02" db="UniProtKB">
        <authorList>
            <consortium name="WormBaseParasite"/>
        </authorList>
    </citation>
    <scope>IDENTIFICATION</scope>
</reference>
<dbReference type="AlphaFoldDB" id="A0A0N4VE99"/>
<accession>A0A0N4VE99</accession>
<dbReference type="SMART" id="SM00408">
    <property type="entry name" value="IGc2"/>
    <property type="match status" value="1"/>
</dbReference>
<gene>
    <name evidence="11" type="ORF">EVEC_LOCUS8443</name>
</gene>
<dbReference type="Gene3D" id="2.60.40.10">
    <property type="entry name" value="Immunoglobulins"/>
    <property type="match status" value="2"/>
</dbReference>
<dbReference type="SMART" id="SM00409">
    <property type="entry name" value="IG"/>
    <property type="match status" value="1"/>
</dbReference>
<evidence type="ECO:0000256" key="8">
    <source>
        <dbReference type="ARBA" id="ARBA00023319"/>
    </source>
</evidence>
<dbReference type="InterPro" id="IPR007110">
    <property type="entry name" value="Ig-like_dom"/>
</dbReference>
<dbReference type="SUPFAM" id="SSF48726">
    <property type="entry name" value="Immunoglobulin"/>
    <property type="match status" value="1"/>
</dbReference>
<evidence type="ECO:0000256" key="6">
    <source>
        <dbReference type="ARBA" id="ARBA00023136"/>
    </source>
</evidence>
<dbReference type="OrthoDB" id="428111at2759"/>
<keyword evidence="12" id="KW-1185">Reference proteome</keyword>
<keyword evidence="2" id="KW-0812">Transmembrane</keyword>
<organism evidence="13">
    <name type="scientific">Enterobius vermicularis</name>
    <name type="common">Human pinworm</name>
    <dbReference type="NCBI Taxonomy" id="51028"/>
    <lineage>
        <taxon>Eukaryota</taxon>
        <taxon>Metazoa</taxon>
        <taxon>Ecdysozoa</taxon>
        <taxon>Nematoda</taxon>
        <taxon>Chromadorea</taxon>
        <taxon>Rhabditida</taxon>
        <taxon>Spirurina</taxon>
        <taxon>Oxyuridomorpha</taxon>
        <taxon>Oxyuroidea</taxon>
        <taxon>Oxyuridae</taxon>
        <taxon>Enterobius</taxon>
    </lineage>
</organism>
<keyword evidence="6" id="KW-0472">Membrane</keyword>
<dbReference type="GO" id="GO:0016020">
    <property type="term" value="C:membrane"/>
    <property type="evidence" value="ECO:0007669"/>
    <property type="project" value="UniProtKB-SubCell"/>
</dbReference>
<evidence type="ECO:0000313" key="12">
    <source>
        <dbReference type="Proteomes" id="UP000274131"/>
    </source>
</evidence>
<evidence type="ECO:0000313" key="13">
    <source>
        <dbReference type="WBParaSite" id="EVEC_0000900201-mRNA-1"/>
    </source>
</evidence>
<evidence type="ECO:0000256" key="2">
    <source>
        <dbReference type="ARBA" id="ARBA00022692"/>
    </source>
</evidence>
<proteinExistence type="predicted"/>
<dbReference type="SMART" id="SM00406">
    <property type="entry name" value="IGv"/>
    <property type="match status" value="1"/>
</dbReference>
<dbReference type="Pfam" id="PF07679">
    <property type="entry name" value="I-set"/>
    <property type="match status" value="1"/>
</dbReference>
<evidence type="ECO:0000256" key="7">
    <source>
        <dbReference type="ARBA" id="ARBA00023157"/>
    </source>
</evidence>
<dbReference type="PROSITE" id="PS50853">
    <property type="entry name" value="FN3"/>
    <property type="match status" value="1"/>
</dbReference>
<feature type="domain" description="Fibronectin type-III" evidence="10">
    <location>
        <begin position="127"/>
        <end position="171"/>
    </location>
</feature>
<keyword evidence="8" id="KW-0393">Immunoglobulin domain</keyword>
<evidence type="ECO:0000256" key="4">
    <source>
        <dbReference type="ARBA" id="ARBA00022737"/>
    </source>
</evidence>